<feature type="domain" description="DUF6311" evidence="4">
    <location>
        <begin position="442"/>
        <end position="513"/>
    </location>
</feature>
<dbReference type="InterPro" id="IPR046278">
    <property type="entry name" value="DUF6311"/>
</dbReference>
<dbReference type="KEGG" id="pden:F1C79_25040"/>
<accession>A0A9X7N4M8</accession>
<feature type="transmembrane region" description="Helical" evidence="2">
    <location>
        <begin position="334"/>
        <end position="360"/>
    </location>
</feature>
<feature type="transmembrane region" description="Helical" evidence="2">
    <location>
        <begin position="27"/>
        <end position="44"/>
    </location>
</feature>
<feature type="transmembrane region" description="Helical" evidence="2">
    <location>
        <begin position="147"/>
        <end position="164"/>
    </location>
</feature>
<proteinExistence type="predicted"/>
<keyword evidence="6" id="KW-1185">Reference proteome</keyword>
<evidence type="ECO:0000256" key="2">
    <source>
        <dbReference type="SAM" id="Phobius"/>
    </source>
</evidence>
<evidence type="ECO:0000259" key="3">
    <source>
        <dbReference type="Pfam" id="PF19830"/>
    </source>
</evidence>
<protein>
    <recommendedName>
        <fullName evidence="7">YfhO family protein</fullName>
    </recommendedName>
</protein>
<feature type="domain" description="DUF6311" evidence="3">
    <location>
        <begin position="34"/>
        <end position="420"/>
    </location>
</feature>
<keyword evidence="2" id="KW-1133">Transmembrane helix</keyword>
<reference evidence="5 6" key="1">
    <citation type="submission" date="2019-09" db="EMBL/GenBank/DDBJ databases">
        <title>Prosopis cineraria nodule microbiome.</title>
        <authorList>
            <person name="Chaluvadi S.R."/>
            <person name="Ali R."/>
            <person name="Wang X."/>
        </authorList>
    </citation>
    <scope>NUCLEOTIDE SEQUENCE [LARGE SCALE GENOMIC DNA]</scope>
    <source>
        <strain evidence="5 6">BG1</strain>
    </source>
</reference>
<feature type="transmembrane region" description="Helical" evidence="2">
    <location>
        <begin position="380"/>
        <end position="398"/>
    </location>
</feature>
<feature type="compositionally biased region" description="Polar residues" evidence="1">
    <location>
        <begin position="708"/>
        <end position="721"/>
    </location>
</feature>
<keyword evidence="2" id="KW-0812">Transmembrane</keyword>
<name>A0A9X7N4M8_PSEDE</name>
<feature type="transmembrane region" description="Helical" evidence="2">
    <location>
        <begin position="170"/>
        <end position="189"/>
    </location>
</feature>
<keyword evidence="2" id="KW-0472">Membrane</keyword>
<organism evidence="5 6">
    <name type="scientific">Pseudomonas denitrificans</name>
    <dbReference type="NCBI Taxonomy" id="43306"/>
    <lineage>
        <taxon>Bacteria</taxon>
        <taxon>Pseudomonadati</taxon>
        <taxon>Pseudomonadota</taxon>
        <taxon>Gammaproteobacteria</taxon>
        <taxon>Pseudomonadales</taxon>
        <taxon>Pseudomonadaceae</taxon>
        <taxon>Halopseudomonas</taxon>
    </lineage>
</organism>
<evidence type="ECO:0000313" key="5">
    <source>
        <dbReference type="EMBL" id="QEY74621.1"/>
    </source>
</evidence>
<dbReference type="EMBL" id="CP043626">
    <property type="protein sequence ID" value="QEY74621.1"/>
    <property type="molecule type" value="Genomic_DNA"/>
</dbReference>
<feature type="region of interest" description="Disordered" evidence="1">
    <location>
        <begin position="635"/>
        <end position="657"/>
    </location>
</feature>
<evidence type="ECO:0000313" key="6">
    <source>
        <dbReference type="Proteomes" id="UP000326659"/>
    </source>
</evidence>
<feature type="transmembrane region" description="Helical" evidence="2">
    <location>
        <begin position="118"/>
        <end position="140"/>
    </location>
</feature>
<dbReference type="Pfam" id="PF25853">
    <property type="entry name" value="DUF6311_C"/>
    <property type="match status" value="1"/>
</dbReference>
<feature type="region of interest" description="Disordered" evidence="1">
    <location>
        <begin position="694"/>
        <end position="721"/>
    </location>
</feature>
<dbReference type="InterPro" id="IPR058671">
    <property type="entry name" value="DUF6311_C"/>
</dbReference>
<feature type="transmembrane region" description="Helical" evidence="2">
    <location>
        <begin position="303"/>
        <end position="322"/>
    </location>
</feature>
<sequence length="721" mass="78061">MSQFQPLPALNPVSASSSLWREVPARVAYPVALLMAAAFVLYLYPLSFLAGHGLYFEGGDAASHVAGWLFFEKDEWRFPLLQSVRLNAPDGISIAFTDSIPLLALLLKPARALLPDGFHYFGLWHAFSYLLQALAATLLIRSLNVRHLPGTLLAVAFSLTWPALTHRLGHTALMTQGLLLLALAFYFRGSQTSWSIRRSGSAFITLTSAALLIHPYLLAMTYPVFIAYLVRQLLSSRLSLRQGASWLAGSLATLLALMYVCGYFIGKGAATAGFGIYSLNLLAPFCGGMLCDFADATGGQGEGFNYLGAGTLLLALLALLSRGPELLRAARRHWPLLLVLLGFTLYAASHRIFIGQLALLDLHLPHRLEAVLGVFRVSGRFFWLVGYSVLFAVLAVLLRRNSVVVLVLAVAALLLQWQDTLGLRGYVQYQTRLPSTLDLAPWRSALAGVDAIDIYPAYGCSDTPTDDYVRYQYIAAKLGLTINSAYTARTLVDCAQKSAFANAPAEPSHLYVKAGYSRNALDVPPLFLRAMDAGECRLDSIHLICASRLDGPSWDALGPKPTTAQQDRSARWSAAQLPTLIGQLQDKRLVPRQKGAVGYLSFGPYTTLSAGPYRYSIDYLSQADSGTTTGNWDLVGESSPGQRVTLTSGPLTGTRGQPVALTGGVTLERPLQRVELRLFSNGGDVQLEAITLSTAQPAASPRDVPMSSMDSQPSTTGGVTR</sequence>
<dbReference type="Pfam" id="PF19830">
    <property type="entry name" value="DUF6311"/>
    <property type="match status" value="1"/>
</dbReference>
<feature type="transmembrane region" description="Helical" evidence="2">
    <location>
        <begin position="272"/>
        <end position="291"/>
    </location>
</feature>
<feature type="transmembrane region" description="Helical" evidence="2">
    <location>
        <begin position="201"/>
        <end position="225"/>
    </location>
</feature>
<evidence type="ECO:0000259" key="4">
    <source>
        <dbReference type="Pfam" id="PF25853"/>
    </source>
</evidence>
<dbReference type="AlphaFoldDB" id="A0A9X7N4M8"/>
<feature type="transmembrane region" description="Helical" evidence="2">
    <location>
        <begin position="245"/>
        <end position="265"/>
    </location>
</feature>
<dbReference type="OrthoDB" id="1814621at2"/>
<feature type="transmembrane region" description="Helical" evidence="2">
    <location>
        <begin position="405"/>
        <end position="427"/>
    </location>
</feature>
<feature type="compositionally biased region" description="Polar residues" evidence="1">
    <location>
        <begin position="639"/>
        <end position="655"/>
    </location>
</feature>
<dbReference type="Proteomes" id="UP000326659">
    <property type="component" value="Chromosome"/>
</dbReference>
<evidence type="ECO:0008006" key="7">
    <source>
        <dbReference type="Google" id="ProtNLM"/>
    </source>
</evidence>
<evidence type="ECO:0000256" key="1">
    <source>
        <dbReference type="SAM" id="MobiDB-lite"/>
    </source>
</evidence>
<gene>
    <name evidence="5" type="ORF">F1C79_25040</name>
</gene>
<dbReference type="RefSeq" id="WP_151188896.1">
    <property type="nucleotide sequence ID" value="NZ_CP043626.1"/>
</dbReference>